<sequence length="582" mass="64139">MNGSKASSCVRHSETSNKAYILPPPPGFALPERGIPLTPRRSIPGQTQSFHARPLISTPATRTAASTGERYDVGTPARSLLRRYNVMSGAWTKDLGKQVAEVSNKYGVAINAEDIRAHPLHLPAPRQVMADLIVQRGHRHPADGYEEDGEAHRIATSSGRRMQYRHRQEREISAEHRSGRSGSEGWSDGGMVGVETAASEPAEEHISEQEAQSELASKLAPTTRQARSGLMTTKISLVGTSAFLDDSLLNGDEGISVEELRHGSPDLDRESAIPMAAIRTTDNNVLSRPNSDCPKRRASTTMIRMSNTPRPGKRHRVGPSPYQRQPDERGSGEGPEDGSSAPSGSASDPDFDLTQELIDSPQEEDDDDDDDDDEYQVQDQSEEDEDDNEEQTLVGSRRGSEPNSTAQPRTTKSLLYRSTISRLQVNGSRQQHTTRGRGGGRNTGRNSANPSTIRSNKNKDRRDQEWMCATDFLAGTHDSLLNLASELIENGIDHRQNQDKDESTLDNLEDQLLAIAQDQDEDEQARIVGPLIDFVLQLCKETGDHIGFIRSAQGRMGRSSAAKRIDLTKKFKRDYEGKEFEG</sequence>
<feature type="compositionally biased region" description="Low complexity" evidence="1">
    <location>
        <begin position="337"/>
        <end position="348"/>
    </location>
</feature>
<dbReference type="EMBL" id="JBCAWK010000017">
    <property type="protein sequence ID" value="KAK8842968.1"/>
    <property type="molecule type" value="Genomic_DNA"/>
</dbReference>
<feature type="region of interest" description="Disordered" evidence="1">
    <location>
        <begin position="1"/>
        <end position="25"/>
    </location>
</feature>
<name>A0AAW0YCR9_9TREE</name>
<evidence type="ECO:0000256" key="1">
    <source>
        <dbReference type="SAM" id="MobiDB-lite"/>
    </source>
</evidence>
<accession>A0AAW0YCR9</accession>
<feature type="compositionally biased region" description="Polar residues" evidence="1">
    <location>
        <begin position="280"/>
        <end position="290"/>
    </location>
</feature>
<dbReference type="Proteomes" id="UP001388673">
    <property type="component" value="Unassembled WGS sequence"/>
</dbReference>
<dbReference type="RefSeq" id="XP_066799248.1">
    <property type="nucleotide sequence ID" value="XM_066950283.1"/>
</dbReference>
<dbReference type="GeneID" id="92184468"/>
<feature type="compositionally biased region" description="Acidic residues" evidence="1">
    <location>
        <begin position="361"/>
        <end position="390"/>
    </location>
</feature>
<feature type="compositionally biased region" description="Polar residues" evidence="1">
    <location>
        <begin position="299"/>
        <end position="309"/>
    </location>
</feature>
<feature type="compositionally biased region" description="Basic and acidic residues" evidence="1">
    <location>
        <begin position="166"/>
        <end position="178"/>
    </location>
</feature>
<organism evidence="2 3">
    <name type="scientific">Kwoniella newhampshirensis</name>
    <dbReference type="NCBI Taxonomy" id="1651941"/>
    <lineage>
        <taxon>Eukaryota</taxon>
        <taxon>Fungi</taxon>
        <taxon>Dikarya</taxon>
        <taxon>Basidiomycota</taxon>
        <taxon>Agaricomycotina</taxon>
        <taxon>Tremellomycetes</taxon>
        <taxon>Tremellales</taxon>
        <taxon>Cryptococcaceae</taxon>
        <taxon>Kwoniella</taxon>
    </lineage>
</organism>
<protein>
    <submittedName>
        <fullName evidence="2">Uncharacterized protein</fullName>
    </submittedName>
</protein>
<keyword evidence="3" id="KW-1185">Reference proteome</keyword>
<proteinExistence type="predicted"/>
<comment type="caution">
    <text evidence="2">The sequence shown here is derived from an EMBL/GenBank/DDBJ whole genome shotgun (WGS) entry which is preliminary data.</text>
</comment>
<feature type="region of interest" description="Disordered" evidence="1">
    <location>
        <begin position="159"/>
        <end position="224"/>
    </location>
</feature>
<gene>
    <name evidence="2" type="ORF">IAR55_007210</name>
</gene>
<feature type="region of interest" description="Disordered" evidence="1">
    <location>
        <begin position="276"/>
        <end position="462"/>
    </location>
</feature>
<feature type="compositionally biased region" description="Polar residues" evidence="1">
    <location>
        <begin position="209"/>
        <end position="224"/>
    </location>
</feature>
<dbReference type="KEGG" id="kne:92184468"/>
<evidence type="ECO:0000313" key="3">
    <source>
        <dbReference type="Proteomes" id="UP001388673"/>
    </source>
</evidence>
<evidence type="ECO:0000313" key="2">
    <source>
        <dbReference type="EMBL" id="KAK8842968.1"/>
    </source>
</evidence>
<dbReference type="AlphaFoldDB" id="A0AAW0YCR9"/>
<reference evidence="2 3" key="1">
    <citation type="journal article" date="2024" name="bioRxiv">
        <title>Comparative genomics of Cryptococcus and Kwoniella reveals pathogenesis evolution and contrasting karyotype dynamics via intercentromeric recombination or chromosome fusion.</title>
        <authorList>
            <person name="Coelho M.A."/>
            <person name="David-Palma M."/>
            <person name="Shea T."/>
            <person name="Bowers K."/>
            <person name="McGinley-Smith S."/>
            <person name="Mohammad A.W."/>
            <person name="Gnirke A."/>
            <person name="Yurkov A.M."/>
            <person name="Nowrousian M."/>
            <person name="Sun S."/>
            <person name="Cuomo C.A."/>
            <person name="Heitman J."/>
        </authorList>
    </citation>
    <scope>NUCLEOTIDE SEQUENCE [LARGE SCALE GENOMIC DNA]</scope>
    <source>
        <strain evidence="2 3">CBS 13917</strain>
    </source>
</reference>
<feature type="compositionally biased region" description="Polar residues" evidence="1">
    <location>
        <begin position="401"/>
        <end position="431"/>
    </location>
</feature>